<accession>A0A347UHV7</accession>
<dbReference type="OrthoDB" id="9805504at2"/>
<dbReference type="AlphaFoldDB" id="A0A347UHV7"/>
<dbReference type="KEGG" id="pamo:BAR1_11155"/>
<protein>
    <submittedName>
        <fullName evidence="1">Uncharacterized protein</fullName>
    </submittedName>
</protein>
<organism evidence="1 2">
    <name type="scientific">Profundibacter amoris</name>
    <dbReference type="NCBI Taxonomy" id="2171755"/>
    <lineage>
        <taxon>Bacteria</taxon>
        <taxon>Pseudomonadati</taxon>
        <taxon>Pseudomonadota</taxon>
        <taxon>Alphaproteobacteria</taxon>
        <taxon>Rhodobacterales</taxon>
        <taxon>Paracoccaceae</taxon>
        <taxon>Profundibacter</taxon>
    </lineage>
</organism>
<proteinExistence type="predicted"/>
<reference evidence="1 2" key="1">
    <citation type="submission" date="2018-09" db="EMBL/GenBank/DDBJ databases">
        <title>Profundibacter amoris BAR1 gen. nov., sp. nov., a new member of the Roseobacter clade isolated at Lokis Castle Vent Field on the Arctic Mid-Oceanic Ridge.</title>
        <authorList>
            <person name="Le Moine Bauer S."/>
            <person name="Sjoeberg A.G."/>
            <person name="L'Haridon S."/>
            <person name="Stokke R."/>
            <person name="Roalkvam I."/>
            <person name="Steen I.H."/>
            <person name="Dahle H."/>
        </authorList>
    </citation>
    <scope>NUCLEOTIDE SEQUENCE [LARGE SCALE GENOMIC DNA]</scope>
    <source>
        <strain evidence="1 2">BAR1</strain>
    </source>
</reference>
<gene>
    <name evidence="1" type="ORF">BAR1_11155</name>
</gene>
<evidence type="ECO:0000313" key="1">
    <source>
        <dbReference type="EMBL" id="AXX98435.1"/>
    </source>
</evidence>
<name>A0A347UHV7_9RHOB</name>
<dbReference type="EMBL" id="CP032125">
    <property type="protein sequence ID" value="AXX98435.1"/>
    <property type="molecule type" value="Genomic_DNA"/>
</dbReference>
<evidence type="ECO:0000313" key="2">
    <source>
        <dbReference type="Proteomes" id="UP000261704"/>
    </source>
</evidence>
<dbReference type="Proteomes" id="UP000261704">
    <property type="component" value="Chromosome"/>
</dbReference>
<keyword evidence="2" id="KW-1185">Reference proteome</keyword>
<dbReference type="RefSeq" id="WP_118943091.1">
    <property type="nucleotide sequence ID" value="NZ_CP032125.1"/>
</dbReference>
<sequence>MPFGMNKYVYVLLLSVAIYTVMNNAGAPPRQQVQGVAHVHDGDTFTVAGVKIRLFGKFISWFKQI</sequence>